<dbReference type="Pfam" id="PF04226">
    <property type="entry name" value="Transgly_assoc"/>
    <property type="match status" value="1"/>
</dbReference>
<dbReference type="Proteomes" id="UP001595766">
    <property type="component" value="Unassembled WGS sequence"/>
</dbReference>
<comment type="similarity">
    <text evidence="2">Belongs to the UPF0410 family.</text>
</comment>
<evidence type="ECO:0000256" key="4">
    <source>
        <dbReference type="ARBA" id="ARBA00022692"/>
    </source>
</evidence>
<feature type="transmembrane region" description="Helical" evidence="7">
    <location>
        <begin position="61"/>
        <end position="79"/>
    </location>
</feature>
<feature type="transmembrane region" description="Helical" evidence="7">
    <location>
        <begin position="27"/>
        <end position="54"/>
    </location>
</feature>
<gene>
    <name evidence="8" type="ORF">ACFOUP_07310</name>
</gene>
<sequence>MSWIAYIIFGLIAGVIAKMIHPGKDPGGWIITILLGILGSLVGRWLAGILGLVVSGSFWSPMNWIVSIGGAVLLLFIHAKLTKK</sequence>
<proteinExistence type="inferred from homology"/>
<keyword evidence="3" id="KW-1003">Cell membrane</keyword>
<protein>
    <submittedName>
        <fullName evidence="8">GlsB/YeaQ/YmgE family stress response membrane protein</fullName>
    </submittedName>
</protein>
<evidence type="ECO:0000256" key="3">
    <source>
        <dbReference type="ARBA" id="ARBA00022475"/>
    </source>
</evidence>
<evidence type="ECO:0000313" key="8">
    <source>
        <dbReference type="EMBL" id="MFC3976179.1"/>
    </source>
</evidence>
<comment type="subcellular location">
    <subcellularLocation>
        <location evidence="1">Cell membrane</location>
        <topology evidence="1">Multi-pass membrane protein</topology>
    </subcellularLocation>
</comment>
<evidence type="ECO:0000256" key="5">
    <source>
        <dbReference type="ARBA" id="ARBA00022989"/>
    </source>
</evidence>
<evidence type="ECO:0000256" key="6">
    <source>
        <dbReference type="ARBA" id="ARBA00023136"/>
    </source>
</evidence>
<reference evidence="9" key="1">
    <citation type="journal article" date="2019" name="Int. J. Syst. Evol. Microbiol.">
        <title>The Global Catalogue of Microorganisms (GCM) 10K type strain sequencing project: providing services to taxonomists for standard genome sequencing and annotation.</title>
        <authorList>
            <consortium name="The Broad Institute Genomics Platform"/>
            <consortium name="The Broad Institute Genome Sequencing Center for Infectious Disease"/>
            <person name="Wu L."/>
            <person name="Ma J."/>
        </authorList>
    </citation>
    <scope>NUCLEOTIDE SEQUENCE [LARGE SCALE GENOMIC DNA]</scope>
    <source>
        <strain evidence="9">CECT 8551</strain>
    </source>
</reference>
<keyword evidence="5 7" id="KW-1133">Transmembrane helix</keyword>
<accession>A0ABV8EJH9</accession>
<keyword evidence="4 7" id="KW-0812">Transmembrane</keyword>
<dbReference type="InterPro" id="IPR007341">
    <property type="entry name" value="Transgly_assoc"/>
</dbReference>
<keyword evidence="9" id="KW-1185">Reference proteome</keyword>
<evidence type="ECO:0000313" key="9">
    <source>
        <dbReference type="Proteomes" id="UP001595766"/>
    </source>
</evidence>
<dbReference type="PANTHER" id="PTHR33884">
    <property type="entry name" value="UPF0410 PROTEIN YMGE"/>
    <property type="match status" value="1"/>
</dbReference>
<dbReference type="RefSeq" id="WP_241290736.1">
    <property type="nucleotide sequence ID" value="NZ_JAKZGR010000001.1"/>
</dbReference>
<evidence type="ECO:0000256" key="1">
    <source>
        <dbReference type="ARBA" id="ARBA00004651"/>
    </source>
</evidence>
<dbReference type="PANTHER" id="PTHR33884:SF3">
    <property type="entry name" value="UPF0410 PROTEIN YMGE"/>
    <property type="match status" value="1"/>
</dbReference>
<evidence type="ECO:0000256" key="7">
    <source>
        <dbReference type="SAM" id="Phobius"/>
    </source>
</evidence>
<evidence type="ECO:0000256" key="2">
    <source>
        <dbReference type="ARBA" id="ARBA00011006"/>
    </source>
</evidence>
<keyword evidence="6 7" id="KW-0472">Membrane</keyword>
<comment type="caution">
    <text evidence="8">The sequence shown here is derived from an EMBL/GenBank/DDBJ whole genome shotgun (WGS) entry which is preliminary data.</text>
</comment>
<name>A0ABV8EJH9_9BACT</name>
<dbReference type="EMBL" id="JBHSAV010000023">
    <property type="protein sequence ID" value="MFC3976179.1"/>
    <property type="molecule type" value="Genomic_DNA"/>
</dbReference>
<organism evidence="8 9">
    <name type="scientific">Belliella kenyensis</name>
    <dbReference type="NCBI Taxonomy" id="1472724"/>
    <lineage>
        <taxon>Bacteria</taxon>
        <taxon>Pseudomonadati</taxon>
        <taxon>Bacteroidota</taxon>
        <taxon>Cytophagia</taxon>
        <taxon>Cytophagales</taxon>
        <taxon>Cyclobacteriaceae</taxon>
        <taxon>Belliella</taxon>
    </lineage>
</organism>